<comment type="caution">
    <text evidence="4">Lacks conserved residue(s) required for the propagation of feature annotation.</text>
</comment>
<dbReference type="SMART" id="SM00342">
    <property type="entry name" value="HTH_ARAC"/>
    <property type="match status" value="1"/>
</dbReference>
<keyword evidence="3" id="KW-0804">Transcription</keyword>
<dbReference type="SUPFAM" id="SSF46689">
    <property type="entry name" value="Homeodomain-like"/>
    <property type="match status" value="1"/>
</dbReference>
<reference evidence="7 8" key="1">
    <citation type="journal article" date="2016" name="Appl. Environ. Microbiol.">
        <title>Lack of Overt Genome Reduction in the Bryostatin-Producing Bryozoan Symbiont "Candidatus Endobugula sertula".</title>
        <authorList>
            <person name="Miller I.J."/>
            <person name="Vanee N."/>
            <person name="Fong S.S."/>
            <person name="Lim-Fong G.E."/>
            <person name="Kwan J.C."/>
        </authorList>
    </citation>
    <scope>NUCLEOTIDE SEQUENCE [LARGE SCALE GENOMIC DNA]</scope>
    <source>
        <strain evidence="7">AB1-4</strain>
    </source>
</reference>
<dbReference type="PANTHER" id="PTHR43280:SF2">
    <property type="entry name" value="HTH-TYPE TRANSCRIPTIONAL REGULATOR EXSA"/>
    <property type="match status" value="1"/>
</dbReference>
<sequence>MLQKNHTKAPIIALIDAVWMRDFALLLGALDYIMAPIIESELLIRIESCLNFYDTENIPGKIQPILSQSGQQHHEFYGAKKNYYDEVELIQKTCQFLLKDLSLNHSFKDLAYKMATNHNKLALASKNILGMGIHHWLMEERMKEAGRLCITTDLSIQEIGYRVGYSTPDSFAAAFKSYFKLSPRQYRKNERM</sequence>
<comment type="caution">
    <text evidence="7">The sequence shown here is derived from an EMBL/GenBank/DDBJ whole genome shotgun (WGS) entry which is preliminary data.</text>
</comment>
<dbReference type="GO" id="GO:0043565">
    <property type="term" value="F:sequence-specific DNA binding"/>
    <property type="evidence" value="ECO:0007669"/>
    <property type="project" value="InterPro"/>
</dbReference>
<dbReference type="GO" id="GO:0003700">
    <property type="term" value="F:DNA-binding transcription factor activity"/>
    <property type="evidence" value="ECO:0007669"/>
    <property type="project" value="InterPro"/>
</dbReference>
<dbReference type="InterPro" id="IPR018060">
    <property type="entry name" value="HTH_AraC"/>
</dbReference>
<dbReference type="STRING" id="62101.AB835_12840"/>
<dbReference type="InterPro" id="IPR020449">
    <property type="entry name" value="Tscrpt_reg_AraC-type_HTH"/>
</dbReference>
<dbReference type="GO" id="GO:0000160">
    <property type="term" value="P:phosphorelay signal transduction system"/>
    <property type="evidence" value="ECO:0007669"/>
    <property type="project" value="InterPro"/>
</dbReference>
<organism evidence="7 8">
    <name type="scientific">Candidatus Endobugula sertula</name>
    <name type="common">Bugula neritina bacterial symbiont</name>
    <dbReference type="NCBI Taxonomy" id="62101"/>
    <lineage>
        <taxon>Bacteria</taxon>
        <taxon>Pseudomonadati</taxon>
        <taxon>Pseudomonadota</taxon>
        <taxon>Gammaproteobacteria</taxon>
        <taxon>Cellvibrionales</taxon>
        <taxon>Cellvibrionaceae</taxon>
        <taxon>Candidatus Endobugula</taxon>
    </lineage>
</organism>
<dbReference type="PANTHER" id="PTHR43280">
    <property type="entry name" value="ARAC-FAMILY TRANSCRIPTIONAL REGULATOR"/>
    <property type="match status" value="1"/>
</dbReference>
<dbReference type="PRINTS" id="PR00032">
    <property type="entry name" value="HTHARAC"/>
</dbReference>
<proteinExistence type="predicted"/>
<dbReference type="EMBL" id="MDLC01000058">
    <property type="protein sequence ID" value="ODS22674.1"/>
    <property type="molecule type" value="Genomic_DNA"/>
</dbReference>
<dbReference type="AlphaFoldDB" id="A0A1D2QM85"/>
<evidence type="ECO:0000256" key="2">
    <source>
        <dbReference type="ARBA" id="ARBA00023125"/>
    </source>
</evidence>
<evidence type="ECO:0000256" key="3">
    <source>
        <dbReference type="ARBA" id="ARBA00023163"/>
    </source>
</evidence>
<dbReference type="InterPro" id="IPR009057">
    <property type="entry name" value="Homeodomain-like_sf"/>
</dbReference>
<dbReference type="PROSITE" id="PS50110">
    <property type="entry name" value="RESPONSE_REGULATORY"/>
    <property type="match status" value="1"/>
</dbReference>
<dbReference type="Pfam" id="PF12833">
    <property type="entry name" value="HTH_18"/>
    <property type="match status" value="1"/>
</dbReference>
<evidence type="ECO:0008006" key="9">
    <source>
        <dbReference type="Google" id="ProtNLM"/>
    </source>
</evidence>
<evidence type="ECO:0000259" key="6">
    <source>
        <dbReference type="PROSITE" id="PS50110"/>
    </source>
</evidence>
<protein>
    <recommendedName>
        <fullName evidence="9">HTH araC/xylS-type domain-containing protein</fullName>
    </recommendedName>
</protein>
<gene>
    <name evidence="7" type="ORF">AB835_12840</name>
</gene>
<dbReference type="Gene3D" id="1.10.10.60">
    <property type="entry name" value="Homeodomain-like"/>
    <property type="match status" value="1"/>
</dbReference>
<feature type="domain" description="HTH araC/xylS-type" evidence="5">
    <location>
        <begin position="91"/>
        <end position="189"/>
    </location>
</feature>
<accession>A0A1D2QM85</accession>
<name>A0A1D2QM85_9GAMM</name>
<keyword evidence="1" id="KW-0805">Transcription regulation</keyword>
<dbReference type="Proteomes" id="UP000242502">
    <property type="component" value="Unassembled WGS sequence"/>
</dbReference>
<evidence type="ECO:0000256" key="4">
    <source>
        <dbReference type="PROSITE-ProRule" id="PRU00169"/>
    </source>
</evidence>
<evidence type="ECO:0000313" key="7">
    <source>
        <dbReference type="EMBL" id="ODS22674.1"/>
    </source>
</evidence>
<dbReference type="InterPro" id="IPR001789">
    <property type="entry name" value="Sig_transdc_resp-reg_receiver"/>
</dbReference>
<evidence type="ECO:0000313" key="8">
    <source>
        <dbReference type="Proteomes" id="UP000242502"/>
    </source>
</evidence>
<evidence type="ECO:0000259" key="5">
    <source>
        <dbReference type="PROSITE" id="PS01124"/>
    </source>
</evidence>
<dbReference type="PROSITE" id="PS01124">
    <property type="entry name" value="HTH_ARAC_FAMILY_2"/>
    <property type="match status" value="1"/>
</dbReference>
<feature type="domain" description="Response regulatory" evidence="6">
    <location>
        <begin position="1"/>
        <end position="50"/>
    </location>
</feature>
<evidence type="ECO:0000256" key="1">
    <source>
        <dbReference type="ARBA" id="ARBA00023015"/>
    </source>
</evidence>
<keyword evidence="2" id="KW-0238">DNA-binding</keyword>